<proteinExistence type="predicted"/>
<evidence type="ECO:0000313" key="10">
    <source>
        <dbReference type="EMBL" id="KAL2826737.1"/>
    </source>
</evidence>
<dbReference type="PROSITE" id="PS51212">
    <property type="entry name" value="WSC"/>
    <property type="match status" value="1"/>
</dbReference>
<feature type="region of interest" description="Disordered" evidence="7">
    <location>
        <begin position="120"/>
        <end position="211"/>
    </location>
</feature>
<evidence type="ECO:0000256" key="6">
    <source>
        <dbReference type="ARBA" id="ARBA00023180"/>
    </source>
</evidence>
<evidence type="ECO:0000256" key="2">
    <source>
        <dbReference type="ARBA" id="ARBA00022692"/>
    </source>
</evidence>
<feature type="signal peptide" evidence="8">
    <location>
        <begin position="1"/>
        <end position="19"/>
    </location>
</feature>
<dbReference type="PROSITE" id="PS51257">
    <property type="entry name" value="PROKAR_LIPOPROTEIN"/>
    <property type="match status" value="1"/>
</dbReference>
<dbReference type="SMART" id="SM00321">
    <property type="entry name" value="WSC"/>
    <property type="match status" value="1"/>
</dbReference>
<feature type="chain" id="PRO_5046658566" description="WSC domain-containing protein" evidence="8">
    <location>
        <begin position="20"/>
        <end position="211"/>
    </location>
</feature>
<keyword evidence="11" id="KW-1185">Reference proteome</keyword>
<evidence type="ECO:0000256" key="5">
    <source>
        <dbReference type="ARBA" id="ARBA00023136"/>
    </source>
</evidence>
<name>A0ABR4IIQ7_9EURO</name>
<evidence type="ECO:0000256" key="3">
    <source>
        <dbReference type="ARBA" id="ARBA00022729"/>
    </source>
</evidence>
<accession>A0ABR4IIQ7</accession>
<evidence type="ECO:0000259" key="9">
    <source>
        <dbReference type="PROSITE" id="PS51212"/>
    </source>
</evidence>
<gene>
    <name evidence="10" type="ORF">BJY01DRAFT_229587</name>
</gene>
<reference evidence="10 11" key="1">
    <citation type="submission" date="2024-07" db="EMBL/GenBank/DDBJ databases">
        <title>Section-level genome sequencing and comparative genomics of Aspergillus sections Usti and Cavernicolus.</title>
        <authorList>
            <consortium name="Lawrence Berkeley National Laboratory"/>
            <person name="Nybo J.L."/>
            <person name="Vesth T.C."/>
            <person name="Theobald S."/>
            <person name="Frisvad J.C."/>
            <person name="Larsen T.O."/>
            <person name="Kjaerboelling I."/>
            <person name="Rothschild-Mancinelli K."/>
            <person name="Lyhne E.K."/>
            <person name="Kogle M.E."/>
            <person name="Barry K."/>
            <person name="Clum A."/>
            <person name="Na H."/>
            <person name="Ledsgaard L."/>
            <person name="Lin J."/>
            <person name="Lipzen A."/>
            <person name="Kuo A."/>
            <person name="Riley R."/>
            <person name="Mondo S."/>
            <person name="Labutti K."/>
            <person name="Haridas S."/>
            <person name="Pangalinan J."/>
            <person name="Salamov A.A."/>
            <person name="Simmons B.A."/>
            <person name="Magnuson J.K."/>
            <person name="Chen J."/>
            <person name="Drula E."/>
            <person name="Henrissat B."/>
            <person name="Wiebenga A."/>
            <person name="Lubbers R.J."/>
            <person name="Gomes A.C."/>
            <person name="Makela M.R."/>
            <person name="Stajich J."/>
            <person name="Grigoriev I.V."/>
            <person name="Mortensen U.H."/>
            <person name="De Vries R.P."/>
            <person name="Baker S.E."/>
            <person name="Andersen M.R."/>
        </authorList>
    </citation>
    <scope>NUCLEOTIDE SEQUENCE [LARGE SCALE GENOMIC DNA]</scope>
    <source>
        <strain evidence="10 11">CBS 123904</strain>
    </source>
</reference>
<protein>
    <recommendedName>
        <fullName evidence="9">WSC domain-containing protein</fullName>
    </recommendedName>
</protein>
<dbReference type="PANTHER" id="PTHR24269:SF16">
    <property type="entry name" value="PROTEIN SLG1"/>
    <property type="match status" value="1"/>
</dbReference>
<evidence type="ECO:0000256" key="1">
    <source>
        <dbReference type="ARBA" id="ARBA00004167"/>
    </source>
</evidence>
<evidence type="ECO:0000256" key="7">
    <source>
        <dbReference type="SAM" id="MobiDB-lite"/>
    </source>
</evidence>
<sequence>MRSSSLFSSIISLALSTAASPSFPASSQGCFSKVGTLQNTGSYIFQSVDHCVNECGEAEYQFVGVQGEDCWCGDSLPSLDDLVSDDKCDTACPGYGPDICGGDNAWSIYEIGSIEPSAWLSSRSTSTGGSTSTATESTSNTASDSSATASPTATSTTSTTSPSASHTTSTAPSASPESSSSTVSETPSSTSASIESTPTGNSANRRYSLLF</sequence>
<keyword evidence="6" id="KW-0325">Glycoprotein</keyword>
<keyword evidence="3 8" id="KW-0732">Signal</keyword>
<dbReference type="InterPro" id="IPR002889">
    <property type="entry name" value="WSC_carb-bd"/>
</dbReference>
<evidence type="ECO:0000256" key="8">
    <source>
        <dbReference type="SAM" id="SignalP"/>
    </source>
</evidence>
<organism evidence="10 11">
    <name type="scientific">Aspergillus pseudoustus</name>
    <dbReference type="NCBI Taxonomy" id="1810923"/>
    <lineage>
        <taxon>Eukaryota</taxon>
        <taxon>Fungi</taxon>
        <taxon>Dikarya</taxon>
        <taxon>Ascomycota</taxon>
        <taxon>Pezizomycotina</taxon>
        <taxon>Eurotiomycetes</taxon>
        <taxon>Eurotiomycetidae</taxon>
        <taxon>Eurotiales</taxon>
        <taxon>Aspergillaceae</taxon>
        <taxon>Aspergillus</taxon>
        <taxon>Aspergillus subgen. Nidulantes</taxon>
    </lineage>
</organism>
<dbReference type="Pfam" id="PF01822">
    <property type="entry name" value="WSC"/>
    <property type="match status" value="1"/>
</dbReference>
<feature type="domain" description="WSC" evidence="9">
    <location>
        <begin position="24"/>
        <end position="112"/>
    </location>
</feature>
<comment type="caution">
    <text evidence="10">The sequence shown here is derived from an EMBL/GenBank/DDBJ whole genome shotgun (WGS) entry which is preliminary data.</text>
</comment>
<feature type="compositionally biased region" description="Low complexity" evidence="7">
    <location>
        <begin position="121"/>
        <end position="199"/>
    </location>
</feature>
<dbReference type="InterPro" id="IPR051836">
    <property type="entry name" value="Kremen_rcpt"/>
</dbReference>
<comment type="subcellular location">
    <subcellularLocation>
        <location evidence="1">Membrane</location>
        <topology evidence="1">Single-pass membrane protein</topology>
    </subcellularLocation>
</comment>
<keyword evidence="5" id="KW-0472">Membrane</keyword>
<dbReference type="EMBL" id="JBFXLU010000429">
    <property type="protein sequence ID" value="KAL2826737.1"/>
    <property type="molecule type" value="Genomic_DNA"/>
</dbReference>
<keyword evidence="2" id="KW-0812">Transmembrane</keyword>
<keyword evidence="4" id="KW-1133">Transmembrane helix</keyword>
<evidence type="ECO:0000256" key="4">
    <source>
        <dbReference type="ARBA" id="ARBA00022989"/>
    </source>
</evidence>
<evidence type="ECO:0000313" key="11">
    <source>
        <dbReference type="Proteomes" id="UP001610446"/>
    </source>
</evidence>
<dbReference type="Proteomes" id="UP001610446">
    <property type="component" value="Unassembled WGS sequence"/>
</dbReference>
<dbReference type="PANTHER" id="PTHR24269">
    <property type="entry name" value="KREMEN PROTEIN"/>
    <property type="match status" value="1"/>
</dbReference>